<dbReference type="AlphaFoldDB" id="A0A0K1S491"/>
<sequence>MHDYLLIRGTHNRKVNYLEDKQKSGHPEPKYLHQSIREVKACGSLDVQVKRNPNHEARLAKLTVRFASFEIQVPSHHSKATPRQPVKLQVILAEEENPHSGVNPISWLLLTSLDISSFESAITCVRWYSYRWLIERYHFVLKSGCGLEKLQLETGRRIEMALATYSIVAWRLLWLTYQARLHGEESCESFLEEHEWQSLCATIHKKGPPPEKPPSFREAVRMIASLGGFLGRKGDGEPGVKTIWLGLRR</sequence>
<dbReference type="InterPro" id="IPR047768">
    <property type="entry name" value="Tn5p-like"/>
</dbReference>
<proteinExistence type="predicted"/>
<name>A0A0K1S491_9CHRO</name>
<keyword evidence="3" id="KW-1185">Reference proteome</keyword>
<organism evidence="2 3">
    <name type="scientific">Microcystis panniformis FACHB-1757</name>
    <dbReference type="NCBI Taxonomy" id="1638788"/>
    <lineage>
        <taxon>Bacteria</taxon>
        <taxon>Bacillati</taxon>
        <taxon>Cyanobacteriota</taxon>
        <taxon>Cyanophyceae</taxon>
        <taxon>Oscillatoriophycideae</taxon>
        <taxon>Chroococcales</taxon>
        <taxon>Microcystaceae</taxon>
        <taxon>Microcystis</taxon>
    </lineage>
</organism>
<protein>
    <submittedName>
        <fullName evidence="2">Mobile element protein</fullName>
    </submittedName>
</protein>
<accession>A0A0K1S491</accession>
<dbReference type="EMBL" id="CP011339">
    <property type="protein sequence ID" value="AKV68796.1"/>
    <property type="molecule type" value="Genomic_DNA"/>
</dbReference>
<evidence type="ECO:0000313" key="3">
    <source>
        <dbReference type="Proteomes" id="UP000068167"/>
    </source>
</evidence>
<dbReference type="InterPro" id="IPR054836">
    <property type="entry name" value="Tn5_transposase"/>
</dbReference>
<dbReference type="InterPro" id="IPR012337">
    <property type="entry name" value="RNaseH-like_sf"/>
</dbReference>
<dbReference type="PANTHER" id="PTHR37319">
    <property type="entry name" value="TRANSPOSASE"/>
    <property type="match status" value="1"/>
</dbReference>
<dbReference type="Gene3D" id="1.10.740.10">
    <property type="entry name" value="Transferase Inhibitor Protein From Tn5, Chain"/>
    <property type="match status" value="1"/>
</dbReference>
<feature type="domain" description="Transposase Tn5 dimerisation" evidence="1">
    <location>
        <begin position="167"/>
        <end position="248"/>
    </location>
</feature>
<evidence type="ECO:0000259" key="1">
    <source>
        <dbReference type="Pfam" id="PF02281"/>
    </source>
</evidence>
<gene>
    <name evidence="2" type="ORF">VL20_3826</name>
</gene>
<dbReference type="SUPFAM" id="SSF53098">
    <property type="entry name" value="Ribonuclease H-like"/>
    <property type="match status" value="1"/>
</dbReference>
<dbReference type="NCBIfam" id="NF033590">
    <property type="entry name" value="transpos_IS4_3"/>
    <property type="match status" value="1"/>
</dbReference>
<dbReference type="InterPro" id="IPR014737">
    <property type="entry name" value="Transposase_Tn5-like_C"/>
</dbReference>
<dbReference type="KEGG" id="mpk:VL20_3826"/>
<dbReference type="Gene3D" id="3.90.350.10">
    <property type="entry name" value="Transposase Inhibitor Protein From Tn5, Chain A, domain 1"/>
    <property type="match status" value="1"/>
</dbReference>
<dbReference type="Pfam" id="PF02281">
    <property type="entry name" value="Dimer_Tnp_Tn5"/>
    <property type="match status" value="1"/>
</dbReference>
<dbReference type="PANTHER" id="PTHR37319:SF1">
    <property type="entry name" value="TRANSPOSASE TN5 DIMERISATION DOMAIN-CONTAINING PROTEIN"/>
    <property type="match status" value="1"/>
</dbReference>
<reference evidence="2 3" key="1">
    <citation type="journal article" date="2016" name="Stand. Genomic Sci.">
        <title>Complete genome sequence and genomic characterization of Microcystis panniformis FACHB 1757 by third-generation sequencing.</title>
        <authorList>
            <person name="Zhang J.Y."/>
            <person name="Guan R."/>
            <person name="Zhang H.J."/>
            <person name="Li H."/>
            <person name="Xiao P."/>
            <person name="Yu G.L."/>
            <person name="Du L."/>
            <person name="Cao D.M."/>
            <person name="Zhu B.C."/>
            <person name="Li R.H."/>
            <person name="Lu Z.H."/>
        </authorList>
    </citation>
    <scope>NUCLEOTIDE SEQUENCE [LARGE SCALE GENOMIC DNA]</scope>
    <source>
        <strain evidence="2 3">FACHB-1757</strain>
    </source>
</reference>
<dbReference type="Proteomes" id="UP000068167">
    <property type="component" value="Chromosome"/>
</dbReference>
<evidence type="ECO:0000313" key="2">
    <source>
        <dbReference type="EMBL" id="AKV68796.1"/>
    </source>
</evidence>
<dbReference type="PATRIC" id="fig|1638788.3.peg.3863"/>
<dbReference type="InterPro" id="IPR003201">
    <property type="entry name" value="Transposase_Tn5"/>
</dbReference>